<reference evidence="1" key="1">
    <citation type="submission" date="2020-08" db="EMBL/GenBank/DDBJ databases">
        <title>Multicomponent nature underlies the extraordinary mechanical properties of spider dragline silk.</title>
        <authorList>
            <person name="Kono N."/>
            <person name="Nakamura H."/>
            <person name="Mori M."/>
            <person name="Yoshida Y."/>
            <person name="Ohtoshi R."/>
            <person name="Malay A.D."/>
            <person name="Moran D.A.P."/>
            <person name="Tomita M."/>
            <person name="Numata K."/>
            <person name="Arakawa K."/>
        </authorList>
    </citation>
    <scope>NUCLEOTIDE SEQUENCE</scope>
</reference>
<name>A0A8X6UHY9_NEPPI</name>
<proteinExistence type="predicted"/>
<organism evidence="1 2">
    <name type="scientific">Nephila pilipes</name>
    <name type="common">Giant wood spider</name>
    <name type="synonym">Nephila maculata</name>
    <dbReference type="NCBI Taxonomy" id="299642"/>
    <lineage>
        <taxon>Eukaryota</taxon>
        <taxon>Metazoa</taxon>
        <taxon>Ecdysozoa</taxon>
        <taxon>Arthropoda</taxon>
        <taxon>Chelicerata</taxon>
        <taxon>Arachnida</taxon>
        <taxon>Araneae</taxon>
        <taxon>Araneomorphae</taxon>
        <taxon>Entelegynae</taxon>
        <taxon>Araneoidea</taxon>
        <taxon>Nephilidae</taxon>
        <taxon>Nephila</taxon>
    </lineage>
</organism>
<dbReference type="EMBL" id="BMAW01127692">
    <property type="protein sequence ID" value="GFU22237.1"/>
    <property type="molecule type" value="Genomic_DNA"/>
</dbReference>
<gene>
    <name evidence="1" type="ORF">NPIL_320171</name>
</gene>
<evidence type="ECO:0000313" key="1">
    <source>
        <dbReference type="EMBL" id="GFU22237.1"/>
    </source>
</evidence>
<accession>A0A8X6UHY9</accession>
<dbReference type="Proteomes" id="UP000887013">
    <property type="component" value="Unassembled WGS sequence"/>
</dbReference>
<evidence type="ECO:0000313" key="2">
    <source>
        <dbReference type="Proteomes" id="UP000887013"/>
    </source>
</evidence>
<dbReference type="AlphaFoldDB" id="A0A8X6UHY9"/>
<protein>
    <submittedName>
        <fullName evidence="1">Uncharacterized protein</fullName>
    </submittedName>
</protein>
<sequence length="167" mass="18501">MNQNRPESSRSSLRSRCSLRQSCSSTYILLSARSCTTLSQPIAVPIVFNLKDIPLAIQPEDIPLVSQLNGAIISDLTADNPELGLDVENADRVQIETILRSEESSMAQYQRNQGRRGVLGYRSNGLGYRGDLGYSIPVEDNANNVNNVSSTVNGFVRRYDSRYTNLD</sequence>
<keyword evidence="2" id="KW-1185">Reference proteome</keyword>
<comment type="caution">
    <text evidence="1">The sequence shown here is derived from an EMBL/GenBank/DDBJ whole genome shotgun (WGS) entry which is preliminary data.</text>
</comment>